<name>A0AAQ3PHA1_PASNO</name>
<gene>
    <name evidence="2" type="ORF">U9M48_000670</name>
</gene>
<dbReference type="Proteomes" id="UP001341281">
    <property type="component" value="Chromosome 01"/>
</dbReference>
<evidence type="ECO:0000313" key="3">
    <source>
        <dbReference type="Proteomes" id="UP001341281"/>
    </source>
</evidence>
<proteinExistence type="predicted"/>
<accession>A0AAQ3PHA1</accession>
<evidence type="ECO:0000313" key="2">
    <source>
        <dbReference type="EMBL" id="WVZ49301.1"/>
    </source>
</evidence>
<protein>
    <submittedName>
        <fullName evidence="2">Uncharacterized protein</fullName>
    </submittedName>
</protein>
<organism evidence="2 3">
    <name type="scientific">Paspalum notatum var. saurae</name>
    <dbReference type="NCBI Taxonomy" id="547442"/>
    <lineage>
        <taxon>Eukaryota</taxon>
        <taxon>Viridiplantae</taxon>
        <taxon>Streptophyta</taxon>
        <taxon>Embryophyta</taxon>
        <taxon>Tracheophyta</taxon>
        <taxon>Spermatophyta</taxon>
        <taxon>Magnoliopsida</taxon>
        <taxon>Liliopsida</taxon>
        <taxon>Poales</taxon>
        <taxon>Poaceae</taxon>
        <taxon>PACMAD clade</taxon>
        <taxon>Panicoideae</taxon>
        <taxon>Andropogonodae</taxon>
        <taxon>Paspaleae</taxon>
        <taxon>Paspalinae</taxon>
        <taxon>Paspalum</taxon>
    </lineage>
</organism>
<dbReference type="InterPro" id="IPR004158">
    <property type="entry name" value="DUF247_pln"/>
</dbReference>
<keyword evidence="3" id="KW-1185">Reference proteome</keyword>
<dbReference type="EMBL" id="CP144745">
    <property type="protein sequence ID" value="WVZ49301.1"/>
    <property type="molecule type" value="Genomic_DNA"/>
</dbReference>
<dbReference type="Pfam" id="PF03140">
    <property type="entry name" value="DUF247"/>
    <property type="match status" value="1"/>
</dbReference>
<evidence type="ECO:0000256" key="1">
    <source>
        <dbReference type="SAM" id="MobiDB-lite"/>
    </source>
</evidence>
<feature type="region of interest" description="Disordered" evidence="1">
    <location>
        <begin position="163"/>
        <end position="199"/>
    </location>
</feature>
<dbReference type="PANTHER" id="PTHR31549">
    <property type="entry name" value="PROTEIN, PUTATIVE (DUF247)-RELATED-RELATED"/>
    <property type="match status" value="1"/>
</dbReference>
<feature type="compositionally biased region" description="Acidic residues" evidence="1">
    <location>
        <begin position="177"/>
        <end position="187"/>
    </location>
</feature>
<dbReference type="AlphaFoldDB" id="A0AAQ3PHA1"/>
<sequence length="224" mass="26005">MLVCYKVPRIVAIGPYHHHRAHLKQAEKVKHAAAIDLVTRSGRLLEDMYGEVASAADDDRRLFDKDVMAGIGYDDFRHMMFFDACFLVQYILMQSGEKIDQGLRGFIGPNRKDIRHDITLLENQLPWKVVQRVMGFTVVIKPVHDPLNWLKRFISIFKGFVQDQKPPKSKQDNAGSSDDDDDEEEEEEHNRSSSSDDYSCYQAPHLLGLLQHFHCRRRKRKKKP</sequence>
<dbReference type="PANTHER" id="PTHR31549:SF265">
    <property type="match status" value="1"/>
</dbReference>
<reference evidence="2 3" key="1">
    <citation type="submission" date="2024-02" db="EMBL/GenBank/DDBJ databases">
        <title>High-quality chromosome-scale genome assembly of Pensacola bahiagrass (Paspalum notatum Flugge var. saurae).</title>
        <authorList>
            <person name="Vega J.M."/>
            <person name="Podio M."/>
            <person name="Orjuela J."/>
            <person name="Siena L.A."/>
            <person name="Pessino S.C."/>
            <person name="Combes M.C."/>
            <person name="Mariac C."/>
            <person name="Albertini E."/>
            <person name="Pupilli F."/>
            <person name="Ortiz J.P.A."/>
            <person name="Leblanc O."/>
        </authorList>
    </citation>
    <scope>NUCLEOTIDE SEQUENCE [LARGE SCALE GENOMIC DNA]</scope>
    <source>
        <strain evidence="2">R1</strain>
        <tissue evidence="2">Leaf</tissue>
    </source>
</reference>